<accession>A0A0F8YSE1</accession>
<name>A0A0F8YSE1_9ZZZZ</name>
<organism evidence="1">
    <name type="scientific">marine sediment metagenome</name>
    <dbReference type="NCBI Taxonomy" id="412755"/>
    <lineage>
        <taxon>unclassified sequences</taxon>
        <taxon>metagenomes</taxon>
        <taxon>ecological metagenomes</taxon>
    </lineage>
</organism>
<gene>
    <name evidence="1" type="ORF">LCGC14_3120340</name>
</gene>
<comment type="caution">
    <text evidence="1">The sequence shown here is derived from an EMBL/GenBank/DDBJ whole genome shotgun (WGS) entry which is preliminary data.</text>
</comment>
<proteinExistence type="predicted"/>
<feature type="non-terminal residue" evidence="1">
    <location>
        <position position="1"/>
    </location>
</feature>
<dbReference type="AlphaFoldDB" id="A0A0F8YSE1"/>
<reference evidence="1" key="1">
    <citation type="journal article" date="2015" name="Nature">
        <title>Complex archaea that bridge the gap between prokaryotes and eukaryotes.</title>
        <authorList>
            <person name="Spang A."/>
            <person name="Saw J.H."/>
            <person name="Jorgensen S.L."/>
            <person name="Zaremba-Niedzwiedzka K."/>
            <person name="Martijn J."/>
            <person name="Lind A.E."/>
            <person name="van Eijk R."/>
            <person name="Schleper C."/>
            <person name="Guy L."/>
            <person name="Ettema T.J."/>
        </authorList>
    </citation>
    <scope>NUCLEOTIDE SEQUENCE</scope>
</reference>
<sequence length="341" mass="37134">PFDAEQMAFDLNGVAYLRSKSMMARYDPATWREVPWDYGEAHKKVGVSVTEAKGPGKKTADDVASLLVTPYWEHAPNGVFSISPNGNIVIPIKGKSSVAKSGLVFRKDEIDMLGSAKPYQFRVYPGRSVGGLISVFDKHGRLLHDDAIPGLTYTHGVKIDKDNNLYAMGLFTRVLDGKPYFNPATCTLMKFTPGEAKIIGYHKRAVPVPLTDEQTPKRPPDLLGGGKTGLNRAWVEGAHWFYGGVGYNGEHHKNPDYGCDCCYSSFDLDYFARSFAPEVGHCSVAVLDSNGNLILRIGTYGNDEDGKPLIPEMCRIVVAVDPAVTSGENSDETGIIVVGKG</sequence>
<protein>
    <submittedName>
        <fullName evidence="1">Uncharacterized protein</fullName>
    </submittedName>
</protein>
<feature type="non-terminal residue" evidence="1">
    <location>
        <position position="341"/>
    </location>
</feature>
<dbReference type="EMBL" id="LAZR01067783">
    <property type="protein sequence ID" value="KKK50906.1"/>
    <property type="molecule type" value="Genomic_DNA"/>
</dbReference>
<evidence type="ECO:0000313" key="1">
    <source>
        <dbReference type="EMBL" id="KKK50906.1"/>
    </source>
</evidence>